<dbReference type="AlphaFoldDB" id="A0A381TYK6"/>
<dbReference type="InterPro" id="IPR017657">
    <property type="entry name" value="L-lysine_6-transaminase"/>
</dbReference>
<keyword evidence="5" id="KW-0808">Transferase</keyword>
<comment type="similarity">
    <text evidence="2">Belongs to the class-III pyridoxal-phosphate-dependent aminotransferase family.</text>
</comment>
<dbReference type="GO" id="GO:0017000">
    <property type="term" value="P:antibiotic biosynthetic process"/>
    <property type="evidence" value="ECO:0007669"/>
    <property type="project" value="InterPro"/>
</dbReference>
<dbReference type="EC" id="2.6.1.36" evidence="3"/>
<evidence type="ECO:0000256" key="1">
    <source>
        <dbReference type="ARBA" id="ARBA00001933"/>
    </source>
</evidence>
<dbReference type="CDD" id="cd00610">
    <property type="entry name" value="OAT_like"/>
    <property type="match status" value="1"/>
</dbReference>
<evidence type="ECO:0000256" key="5">
    <source>
        <dbReference type="ARBA" id="ARBA00022679"/>
    </source>
</evidence>
<dbReference type="PIRSF" id="PIRSF000521">
    <property type="entry name" value="Transaminase_4ab_Lys_Orn"/>
    <property type="match status" value="1"/>
</dbReference>
<keyword evidence="6" id="KW-0663">Pyridoxal phosphate</keyword>
<dbReference type="PANTHER" id="PTHR43206">
    <property type="entry name" value="AMINOTRANSFERASE"/>
    <property type="match status" value="1"/>
</dbReference>
<dbReference type="GO" id="GO:0009450">
    <property type="term" value="P:gamma-aminobutyric acid catabolic process"/>
    <property type="evidence" value="ECO:0007669"/>
    <property type="project" value="TreeGrafter"/>
</dbReference>
<keyword evidence="4" id="KW-0032">Aminotransferase</keyword>
<dbReference type="Gene3D" id="3.90.1150.10">
    <property type="entry name" value="Aspartate Aminotransferase, domain 1"/>
    <property type="match status" value="1"/>
</dbReference>
<organism evidence="9">
    <name type="scientific">marine metagenome</name>
    <dbReference type="NCBI Taxonomy" id="408172"/>
    <lineage>
        <taxon>unclassified sequences</taxon>
        <taxon>metagenomes</taxon>
        <taxon>ecological metagenomes</taxon>
    </lineage>
</organism>
<evidence type="ECO:0000313" key="9">
    <source>
        <dbReference type="EMBL" id="SVA21072.1"/>
    </source>
</evidence>
<dbReference type="EMBL" id="UINC01005398">
    <property type="protein sequence ID" value="SVA21072.1"/>
    <property type="molecule type" value="Genomic_DNA"/>
</dbReference>
<gene>
    <name evidence="9" type="ORF">METZ01_LOCUS73926</name>
</gene>
<evidence type="ECO:0000256" key="6">
    <source>
        <dbReference type="ARBA" id="ARBA00022898"/>
    </source>
</evidence>
<dbReference type="InterPro" id="IPR015421">
    <property type="entry name" value="PyrdxlP-dep_Trfase_major"/>
</dbReference>
<dbReference type="PANTHER" id="PTHR43206:SF2">
    <property type="entry name" value="4-AMINOBUTYRATE AMINOTRANSFERASE GABT"/>
    <property type="match status" value="1"/>
</dbReference>
<dbReference type="InterPro" id="IPR005814">
    <property type="entry name" value="Aminotrans_3"/>
</dbReference>
<comment type="cofactor">
    <cofactor evidence="1">
        <name>pyridoxal 5'-phosphate</name>
        <dbReference type="ChEBI" id="CHEBI:597326"/>
    </cofactor>
</comment>
<proteinExistence type="inferred from homology"/>
<evidence type="ECO:0000256" key="7">
    <source>
        <dbReference type="ARBA" id="ARBA00030921"/>
    </source>
</evidence>
<evidence type="ECO:0000256" key="2">
    <source>
        <dbReference type="ARBA" id="ARBA00008954"/>
    </source>
</evidence>
<protein>
    <recommendedName>
        <fullName evidence="8">L-lysine-epsilon aminotransferase</fullName>
        <ecNumber evidence="3">2.6.1.36</ecNumber>
    </recommendedName>
    <alternativeName>
        <fullName evidence="7">Lysine 6-aminotransferase</fullName>
    </alternativeName>
</protein>
<dbReference type="NCBIfam" id="TIGR03251">
    <property type="entry name" value="LAT_fam"/>
    <property type="match status" value="1"/>
</dbReference>
<evidence type="ECO:0000256" key="8">
    <source>
        <dbReference type="ARBA" id="ARBA00050040"/>
    </source>
</evidence>
<accession>A0A381TYK6</accession>
<dbReference type="GO" id="GO:0045484">
    <property type="term" value="F:L-lysine 6-transaminase activity"/>
    <property type="evidence" value="ECO:0007669"/>
    <property type="project" value="UniProtKB-EC"/>
</dbReference>
<name>A0A381TYK6_9ZZZZ</name>
<dbReference type="GO" id="GO:0030170">
    <property type="term" value="F:pyridoxal phosphate binding"/>
    <property type="evidence" value="ECO:0007669"/>
    <property type="project" value="InterPro"/>
</dbReference>
<dbReference type="InterPro" id="IPR015422">
    <property type="entry name" value="PyrdxlP-dep_Trfase_small"/>
</dbReference>
<dbReference type="SUPFAM" id="SSF53383">
    <property type="entry name" value="PLP-dependent transferases"/>
    <property type="match status" value="1"/>
</dbReference>
<sequence>MPEIKIPAEEVFPVLKENILVDGFHVVIDLERSHGSVIVDALHGNEYLDCYGYFATLPLGHNHPKMKDEGFRRSLMTAALANPANSDIYSQEFAAFVKIFRTLAVPDDFRYLFFVAGGALAVENAMKAAFDWKVQKNRVRGIEGGGDKILHFKDAFHGRSGYTLSVTNTDPTKTEGFPQFDWPRISTPYIEFPIDRGAVAKKEEAACAEIEAAFERDPAGIAAILIEPIQAEGGDHHFRPDFFSKLREYANRHEALLIFDEVQTGLGVTGTMWAYEQTSVTPDLICFGKKTQVCGIMSTRRIDEIKTNVFHTSSRINSTWGGNLTDMVRCARYLEIINEDGLVENAAIVGAHLKEGLNELSGDFESVTNVRGTGLLVAMDLPSGDVRNRVWQGCWDRGLAVLACGPRSIRLRPPLVFSEDQAAEALGTLREVLENLG</sequence>
<dbReference type="Pfam" id="PF00202">
    <property type="entry name" value="Aminotran_3"/>
    <property type="match status" value="1"/>
</dbReference>
<evidence type="ECO:0000256" key="3">
    <source>
        <dbReference type="ARBA" id="ARBA00013071"/>
    </source>
</evidence>
<reference evidence="9" key="1">
    <citation type="submission" date="2018-05" db="EMBL/GenBank/DDBJ databases">
        <authorList>
            <person name="Lanie J.A."/>
            <person name="Ng W.-L."/>
            <person name="Kazmierczak K.M."/>
            <person name="Andrzejewski T.M."/>
            <person name="Davidsen T.M."/>
            <person name="Wayne K.J."/>
            <person name="Tettelin H."/>
            <person name="Glass J.I."/>
            <person name="Rusch D."/>
            <person name="Podicherti R."/>
            <person name="Tsui H.-C.T."/>
            <person name="Winkler M.E."/>
        </authorList>
    </citation>
    <scope>NUCLEOTIDE SEQUENCE</scope>
</reference>
<dbReference type="InterPro" id="IPR015424">
    <property type="entry name" value="PyrdxlP-dep_Trfase"/>
</dbReference>
<evidence type="ECO:0000256" key="4">
    <source>
        <dbReference type="ARBA" id="ARBA00022576"/>
    </source>
</evidence>
<dbReference type="Gene3D" id="3.40.640.10">
    <property type="entry name" value="Type I PLP-dependent aspartate aminotransferase-like (Major domain)"/>
    <property type="match status" value="1"/>
</dbReference>